<keyword evidence="2" id="KW-0456">Lyase</keyword>
<dbReference type="GO" id="GO:0004300">
    <property type="term" value="F:enoyl-CoA hydratase activity"/>
    <property type="evidence" value="ECO:0007669"/>
    <property type="project" value="UniProtKB-EC"/>
</dbReference>
<dbReference type="Gene3D" id="3.90.226.10">
    <property type="entry name" value="2-enoyl-CoA Hydratase, Chain A, domain 1"/>
    <property type="match status" value="1"/>
</dbReference>
<comment type="caution">
    <text evidence="2">The sequence shown here is derived from an EMBL/GenBank/DDBJ whole genome shotgun (WGS) entry which is preliminary data.</text>
</comment>
<keyword evidence="3" id="KW-1185">Reference proteome</keyword>
<dbReference type="NCBIfam" id="NF006140">
    <property type="entry name" value="PRK08290.1"/>
    <property type="match status" value="1"/>
</dbReference>
<organism evidence="2 3">
    <name type="scientific">Solimonas terrae</name>
    <dbReference type="NCBI Taxonomy" id="1396819"/>
    <lineage>
        <taxon>Bacteria</taxon>
        <taxon>Pseudomonadati</taxon>
        <taxon>Pseudomonadota</taxon>
        <taxon>Gammaproteobacteria</taxon>
        <taxon>Nevskiales</taxon>
        <taxon>Nevskiaceae</taxon>
        <taxon>Solimonas</taxon>
    </lineage>
</organism>
<dbReference type="RefSeq" id="WP_166257435.1">
    <property type="nucleotide sequence ID" value="NZ_JAAMOW010000006.1"/>
</dbReference>
<accession>A0A6M2BU20</accession>
<dbReference type="EMBL" id="JAAMOW010000006">
    <property type="protein sequence ID" value="NGY05603.1"/>
    <property type="molecule type" value="Genomic_DNA"/>
</dbReference>
<dbReference type="PANTHER" id="PTHR43802:SF1">
    <property type="entry name" value="IP11341P-RELATED"/>
    <property type="match status" value="1"/>
</dbReference>
<gene>
    <name evidence="2" type="ORF">G7Y85_12590</name>
</gene>
<sequence length="307" mass="33754">MNTNTNYRHIVYERAADRVVRILMNRPEKRNAQNITLIYELDAALKRACFDDGVHAIILAGAGEHFNAGHDLGLEDFNEHTDAESTNGLWGQFAAPGAEGFYGREKEIYVDITERWRNAPKPLIAEVQGNVIAGGNMLVWACDLIVASDDAKFRDNTGAELGVPGTEFAMHPYEMGVRRAKEWAFTGGWLSAQEARACGMVNRVVPRAELSAATLELAKTIAAKPLFSLKLMKESINAAQDAQGRRQYLQHAHALHTIGHLHNLLVHGYPVDTSQLPPAVLAKVRLAQEAGSLRVQAVTSADARRPD</sequence>
<dbReference type="SUPFAM" id="SSF52096">
    <property type="entry name" value="ClpP/crotonase"/>
    <property type="match status" value="1"/>
</dbReference>
<dbReference type="Proteomes" id="UP000472676">
    <property type="component" value="Unassembled WGS sequence"/>
</dbReference>
<evidence type="ECO:0000313" key="2">
    <source>
        <dbReference type="EMBL" id="NGY05603.1"/>
    </source>
</evidence>
<dbReference type="InterPro" id="IPR001753">
    <property type="entry name" value="Enoyl-CoA_hydra/iso"/>
</dbReference>
<reference evidence="2 3" key="1">
    <citation type="journal article" date="2014" name="Int. J. Syst. Evol. Microbiol.">
        <title>Solimonas terrae sp. nov., isolated from soil.</title>
        <authorList>
            <person name="Kim S.J."/>
            <person name="Moon J.Y."/>
            <person name="Weon H.Y."/>
            <person name="Ahn J.H."/>
            <person name="Chen W.M."/>
            <person name="Kwon S.W."/>
        </authorList>
    </citation>
    <scope>NUCLEOTIDE SEQUENCE [LARGE SCALE GENOMIC DNA]</scope>
    <source>
        <strain evidence="2 3">KIS83-12</strain>
    </source>
</reference>
<dbReference type="Pfam" id="PF00378">
    <property type="entry name" value="ECH_1"/>
    <property type="match status" value="1"/>
</dbReference>
<proteinExistence type="inferred from homology"/>
<dbReference type="PANTHER" id="PTHR43802">
    <property type="entry name" value="ENOYL-COA HYDRATASE"/>
    <property type="match status" value="1"/>
</dbReference>
<evidence type="ECO:0000313" key="3">
    <source>
        <dbReference type="Proteomes" id="UP000472676"/>
    </source>
</evidence>
<comment type="similarity">
    <text evidence="1">Belongs to the enoyl-CoA hydratase/isomerase family.</text>
</comment>
<dbReference type="InterPro" id="IPR029045">
    <property type="entry name" value="ClpP/crotonase-like_dom_sf"/>
</dbReference>
<dbReference type="EC" id="4.2.1.17" evidence="2"/>
<protein>
    <submittedName>
        <fullName evidence="2">Enoyl-CoA hydratase</fullName>
        <ecNumber evidence="2">4.2.1.17</ecNumber>
    </submittedName>
</protein>
<dbReference type="CDD" id="cd06558">
    <property type="entry name" value="crotonase-like"/>
    <property type="match status" value="1"/>
</dbReference>
<dbReference type="AlphaFoldDB" id="A0A6M2BU20"/>
<name>A0A6M2BU20_9GAMM</name>
<evidence type="ECO:0000256" key="1">
    <source>
        <dbReference type="ARBA" id="ARBA00005254"/>
    </source>
</evidence>